<name>A0A5P2H855_9BURK</name>
<dbReference type="InterPro" id="IPR005119">
    <property type="entry name" value="LysR_subst-bd"/>
</dbReference>
<dbReference type="SUPFAM" id="SSF53850">
    <property type="entry name" value="Periplasmic binding protein-like II"/>
    <property type="match status" value="1"/>
</dbReference>
<organism evidence="6 7">
    <name type="scientific">Cupriavidus pauculus</name>
    <dbReference type="NCBI Taxonomy" id="82633"/>
    <lineage>
        <taxon>Bacteria</taxon>
        <taxon>Pseudomonadati</taxon>
        <taxon>Pseudomonadota</taxon>
        <taxon>Betaproteobacteria</taxon>
        <taxon>Burkholderiales</taxon>
        <taxon>Burkholderiaceae</taxon>
        <taxon>Cupriavidus</taxon>
    </lineage>
</organism>
<evidence type="ECO:0000256" key="3">
    <source>
        <dbReference type="ARBA" id="ARBA00023125"/>
    </source>
</evidence>
<dbReference type="Pfam" id="PF00126">
    <property type="entry name" value="HTH_1"/>
    <property type="match status" value="1"/>
</dbReference>
<reference evidence="6 7" key="1">
    <citation type="submission" date="2019-09" db="EMBL/GenBank/DDBJ databases">
        <title>FDA dAtabase for Regulatory Grade micrObial Sequences (FDA-ARGOS): Supporting development and validation of Infectious Disease Dx tests.</title>
        <authorList>
            <person name="Sciortino C."/>
            <person name="Tallon L."/>
            <person name="Sadzewicz L."/>
            <person name="Vavikolanu K."/>
            <person name="Mehta A."/>
            <person name="Aluvathingal J."/>
            <person name="Nadendla S."/>
            <person name="Nandy P."/>
            <person name="Geyer C."/>
            <person name="Yan Y."/>
            <person name="Sichtig H."/>
        </authorList>
    </citation>
    <scope>NUCLEOTIDE SEQUENCE [LARGE SCALE GENOMIC DNA]</scope>
    <source>
        <strain evidence="6 7">FDAARGOS_664</strain>
    </source>
</reference>
<evidence type="ECO:0000256" key="1">
    <source>
        <dbReference type="ARBA" id="ARBA00009437"/>
    </source>
</evidence>
<dbReference type="InterPro" id="IPR000847">
    <property type="entry name" value="LysR_HTH_N"/>
</dbReference>
<gene>
    <name evidence="6" type="ORF">FOB72_18950</name>
</gene>
<dbReference type="GO" id="GO:0032993">
    <property type="term" value="C:protein-DNA complex"/>
    <property type="evidence" value="ECO:0007669"/>
    <property type="project" value="TreeGrafter"/>
</dbReference>
<dbReference type="PANTHER" id="PTHR30346">
    <property type="entry name" value="TRANSCRIPTIONAL DUAL REGULATOR HCAR-RELATED"/>
    <property type="match status" value="1"/>
</dbReference>
<dbReference type="InterPro" id="IPR036388">
    <property type="entry name" value="WH-like_DNA-bd_sf"/>
</dbReference>
<dbReference type="Pfam" id="PF03466">
    <property type="entry name" value="LysR_substrate"/>
    <property type="match status" value="1"/>
</dbReference>
<keyword evidence="2" id="KW-0805">Transcription regulation</keyword>
<dbReference type="PANTHER" id="PTHR30346:SF0">
    <property type="entry name" value="HCA OPERON TRANSCRIPTIONAL ACTIVATOR HCAR"/>
    <property type="match status" value="1"/>
</dbReference>
<evidence type="ECO:0000259" key="5">
    <source>
        <dbReference type="PROSITE" id="PS50931"/>
    </source>
</evidence>
<evidence type="ECO:0000256" key="2">
    <source>
        <dbReference type="ARBA" id="ARBA00023015"/>
    </source>
</evidence>
<dbReference type="PROSITE" id="PS50931">
    <property type="entry name" value="HTH_LYSR"/>
    <property type="match status" value="1"/>
</dbReference>
<sequence length="308" mass="34143">MELRQLRYFASVAREGSINKAARAHGLAQPALTKQLQRLEEELGVTLFERQSRGMTLTAAGAQFLYDTTRALEDLDAARQRAVEAASGRLGNLAIGLTILHQLLPVVAEILRQFREQSPDVSVSVRQVISGPQVDLIRSGELDAGFLYFRPMDDPALDGMLISTQQLALAVPNEPQWTDKPPRRLADLNGRDFLWIPRSVTAYYHDRLIAHFHGAGFMPKVVMEGTDNNSLLTLVTAGMGCAILPEQAAAHASASVRFLKLDDLDLQLPLELVWRRDNRSPIAQRLIALTRQCVAQARGMPQLLPRNP</sequence>
<keyword evidence="3" id="KW-0238">DNA-binding</keyword>
<dbReference type="FunFam" id="1.10.10.10:FF:000001">
    <property type="entry name" value="LysR family transcriptional regulator"/>
    <property type="match status" value="1"/>
</dbReference>
<evidence type="ECO:0000313" key="6">
    <source>
        <dbReference type="EMBL" id="QET04232.1"/>
    </source>
</evidence>
<dbReference type="GO" id="GO:0003677">
    <property type="term" value="F:DNA binding"/>
    <property type="evidence" value="ECO:0007669"/>
    <property type="project" value="UniProtKB-KW"/>
</dbReference>
<dbReference type="Gene3D" id="1.10.10.10">
    <property type="entry name" value="Winged helix-like DNA-binding domain superfamily/Winged helix DNA-binding domain"/>
    <property type="match status" value="1"/>
</dbReference>
<dbReference type="GO" id="GO:0003700">
    <property type="term" value="F:DNA-binding transcription factor activity"/>
    <property type="evidence" value="ECO:0007669"/>
    <property type="project" value="InterPro"/>
</dbReference>
<dbReference type="Gene3D" id="3.40.190.10">
    <property type="entry name" value="Periplasmic binding protein-like II"/>
    <property type="match status" value="2"/>
</dbReference>
<keyword evidence="4" id="KW-0804">Transcription</keyword>
<evidence type="ECO:0000313" key="7">
    <source>
        <dbReference type="Proteomes" id="UP000322822"/>
    </source>
</evidence>
<proteinExistence type="inferred from homology"/>
<dbReference type="SUPFAM" id="SSF46785">
    <property type="entry name" value="Winged helix' DNA-binding domain"/>
    <property type="match status" value="1"/>
</dbReference>
<comment type="similarity">
    <text evidence="1">Belongs to the LysR transcriptional regulatory family.</text>
</comment>
<dbReference type="EMBL" id="CP044067">
    <property type="protein sequence ID" value="QET04232.1"/>
    <property type="molecule type" value="Genomic_DNA"/>
</dbReference>
<protein>
    <submittedName>
        <fullName evidence="6">LysR family transcriptional regulator</fullName>
    </submittedName>
</protein>
<evidence type="ECO:0000256" key="4">
    <source>
        <dbReference type="ARBA" id="ARBA00023163"/>
    </source>
</evidence>
<dbReference type="InterPro" id="IPR036390">
    <property type="entry name" value="WH_DNA-bd_sf"/>
</dbReference>
<dbReference type="OrthoDB" id="5292387at2"/>
<feature type="domain" description="HTH lysR-type" evidence="5">
    <location>
        <begin position="1"/>
        <end position="58"/>
    </location>
</feature>
<dbReference type="AlphaFoldDB" id="A0A5P2H855"/>
<accession>A0A5P2H855</accession>
<dbReference type="PRINTS" id="PR00039">
    <property type="entry name" value="HTHLYSR"/>
</dbReference>
<dbReference type="CDD" id="cd08414">
    <property type="entry name" value="PBP2_LTTR_aromatics_like"/>
    <property type="match status" value="1"/>
</dbReference>
<dbReference type="RefSeq" id="WP_150374294.1">
    <property type="nucleotide sequence ID" value="NZ_CP044067.1"/>
</dbReference>
<dbReference type="Proteomes" id="UP000322822">
    <property type="component" value="Chromosome 2"/>
</dbReference>